<gene>
    <name evidence="1" type="ORF">UFOVP29_79</name>
</gene>
<evidence type="ECO:0008006" key="2">
    <source>
        <dbReference type="Google" id="ProtNLM"/>
    </source>
</evidence>
<protein>
    <recommendedName>
        <fullName evidence="2">Nuclease associated modular domain 3</fullName>
    </recommendedName>
</protein>
<name>A0A6J5KRG8_9CAUD</name>
<reference evidence="1" key="1">
    <citation type="submission" date="2020-04" db="EMBL/GenBank/DDBJ databases">
        <authorList>
            <person name="Chiriac C."/>
            <person name="Salcher M."/>
            <person name="Ghai R."/>
            <person name="Kavagutti S V."/>
        </authorList>
    </citation>
    <scope>NUCLEOTIDE SEQUENCE</scope>
</reference>
<dbReference type="Gene3D" id="3.40.960.10">
    <property type="entry name" value="VSR Endonuclease"/>
    <property type="match status" value="1"/>
</dbReference>
<organism evidence="1">
    <name type="scientific">uncultured Caudovirales phage</name>
    <dbReference type="NCBI Taxonomy" id="2100421"/>
    <lineage>
        <taxon>Viruses</taxon>
        <taxon>Duplodnaviria</taxon>
        <taxon>Heunggongvirae</taxon>
        <taxon>Uroviricota</taxon>
        <taxon>Caudoviricetes</taxon>
        <taxon>Peduoviridae</taxon>
        <taxon>Maltschvirus</taxon>
        <taxon>Maltschvirus maltsch</taxon>
    </lineage>
</organism>
<accession>A0A6J5KRG8</accession>
<sequence length="312" mass="36555">MTIICPIHGVFSQRATYHMKGHKCKKCGYTISSEKNTKWKNGEKKYIPNGKICKTKEAYVNKFNKIHQNLYDYSLICENNLFDGNKLKNKGRTILKIICKKHGVFKQALADHISGNGCQSCKKERLRISTTSHNLKNRMTNEEWIERANKIHHQLYDYSLVNYTKSDCRVIVICKNHGQFIQKSSYHLSGAGCQICAKGKTSSKIGHQWLNSLNIDSLLREYTLPKTEKKYVVDGYDPSTNTVYEFLGDYWHGNPKVYSENDFMKSKKKYFHELFRQTMNRFAEITDAGYNLIYIWELDWRKQQKSFIVHDK</sequence>
<evidence type="ECO:0000313" key="1">
    <source>
        <dbReference type="EMBL" id="CAB4122839.1"/>
    </source>
</evidence>
<dbReference type="EMBL" id="LR796167">
    <property type="protein sequence ID" value="CAB4122839.1"/>
    <property type="molecule type" value="Genomic_DNA"/>
</dbReference>
<proteinExistence type="predicted"/>